<proteinExistence type="predicted"/>
<evidence type="ECO:0000313" key="3">
    <source>
        <dbReference type="EMBL" id="MBB2173555.1"/>
    </source>
</evidence>
<feature type="signal peptide" evidence="2">
    <location>
        <begin position="1"/>
        <end position="23"/>
    </location>
</feature>
<sequence length="75" mass="7820">MRASALKMVLALAVAVPMLSACADRDRPLDEDGQPFVDDNRSHGGGRGGMGGGGQGLWTEALRTATQVGMGFLHH</sequence>
<accession>A0A7W4J2K6</accession>
<dbReference type="RefSeq" id="WP_182980068.1">
    <property type="nucleotide sequence ID" value="NZ_BAABGB010000010.1"/>
</dbReference>
<feature type="compositionally biased region" description="Gly residues" evidence="1">
    <location>
        <begin position="43"/>
        <end position="56"/>
    </location>
</feature>
<comment type="caution">
    <text evidence="3">The sequence shown here is derived from an EMBL/GenBank/DDBJ whole genome shotgun (WGS) entry which is preliminary data.</text>
</comment>
<protein>
    <recommendedName>
        <fullName evidence="5">Lipoprotein</fullName>
    </recommendedName>
</protein>
<organism evidence="3 4">
    <name type="scientific">Gluconacetobacter asukensis</name>
    <dbReference type="NCBI Taxonomy" id="1017181"/>
    <lineage>
        <taxon>Bacteria</taxon>
        <taxon>Pseudomonadati</taxon>
        <taxon>Pseudomonadota</taxon>
        <taxon>Alphaproteobacteria</taxon>
        <taxon>Acetobacterales</taxon>
        <taxon>Acetobacteraceae</taxon>
        <taxon>Gluconacetobacter</taxon>
    </lineage>
</organism>
<reference evidence="3 4" key="1">
    <citation type="submission" date="2020-04" db="EMBL/GenBank/DDBJ databases">
        <title>Description of novel Gluconacetobacter.</title>
        <authorList>
            <person name="Sombolestani A."/>
        </authorList>
    </citation>
    <scope>NUCLEOTIDE SEQUENCE [LARGE SCALE GENOMIC DNA]</scope>
    <source>
        <strain evidence="3 4">LMG 27724</strain>
    </source>
</reference>
<keyword evidence="2" id="KW-0732">Signal</keyword>
<dbReference type="EMBL" id="JABEQE010000016">
    <property type="protein sequence ID" value="MBB2173555.1"/>
    <property type="molecule type" value="Genomic_DNA"/>
</dbReference>
<feature type="chain" id="PRO_5030853052" description="Lipoprotein" evidence="2">
    <location>
        <begin position="24"/>
        <end position="75"/>
    </location>
</feature>
<evidence type="ECO:0000313" key="4">
    <source>
        <dbReference type="Proteomes" id="UP000577891"/>
    </source>
</evidence>
<evidence type="ECO:0000256" key="1">
    <source>
        <dbReference type="SAM" id="MobiDB-lite"/>
    </source>
</evidence>
<evidence type="ECO:0000256" key="2">
    <source>
        <dbReference type="SAM" id="SignalP"/>
    </source>
</evidence>
<dbReference type="AlphaFoldDB" id="A0A7W4J2K6"/>
<dbReference type="Proteomes" id="UP000577891">
    <property type="component" value="Unassembled WGS sequence"/>
</dbReference>
<evidence type="ECO:0008006" key="5">
    <source>
        <dbReference type="Google" id="ProtNLM"/>
    </source>
</evidence>
<keyword evidence="4" id="KW-1185">Reference proteome</keyword>
<dbReference type="PROSITE" id="PS51257">
    <property type="entry name" value="PROKAR_LIPOPROTEIN"/>
    <property type="match status" value="1"/>
</dbReference>
<feature type="region of interest" description="Disordered" evidence="1">
    <location>
        <begin position="25"/>
        <end position="57"/>
    </location>
</feature>
<gene>
    <name evidence="3" type="ORF">HLH35_15760</name>
</gene>
<name>A0A7W4J2K6_9PROT</name>